<sequence>MTSTKPITAFDGDWRFLSNFYEARIRIGHFTFASNEAAFQAAKYQAMVGGERDKSDYVATILMAKTPYAAKQLGRGVDINLEAWEAMKVKHMKDIVRAKFDQNHDLRAKLMHTGSGILVEGNTWGDTFWGRCEGRGMNILGCILMELRGYYYWKDMDSVGF</sequence>
<dbReference type="InterPro" id="IPR037238">
    <property type="entry name" value="YbiA-like_sf"/>
</dbReference>
<reference evidence="2 3" key="1">
    <citation type="submission" date="2020-07" db="EMBL/GenBank/DDBJ databases">
        <title>Streptomyces phage Genome sequencing and assembly.</title>
        <authorList>
            <person name="Sharma V."/>
            <person name="Hardy A."/>
            <person name="Frunzke J."/>
        </authorList>
    </citation>
    <scope>NUCLEOTIDE SEQUENCE [LARGE SCALE GENOMIC DNA]</scope>
</reference>
<evidence type="ECO:0000313" key="3">
    <source>
        <dbReference type="Proteomes" id="UP000515922"/>
    </source>
</evidence>
<name>A0A7G4AWF8_9CAUD</name>
<evidence type="ECO:0000259" key="1">
    <source>
        <dbReference type="Pfam" id="PF08719"/>
    </source>
</evidence>
<dbReference type="InterPro" id="IPR012816">
    <property type="entry name" value="NADAR"/>
</dbReference>
<dbReference type="Gene3D" id="1.10.357.40">
    <property type="entry name" value="YbiA-like"/>
    <property type="match status" value="1"/>
</dbReference>
<gene>
    <name evidence="2" type="ORF">HUN41_00260</name>
</gene>
<dbReference type="CDD" id="cd15457">
    <property type="entry name" value="NADAR"/>
    <property type="match status" value="1"/>
</dbReference>
<dbReference type="EMBL" id="MT711976">
    <property type="protein sequence ID" value="QMP84348.1"/>
    <property type="molecule type" value="Genomic_DNA"/>
</dbReference>
<dbReference type="SUPFAM" id="SSF143990">
    <property type="entry name" value="YbiA-like"/>
    <property type="match status" value="1"/>
</dbReference>
<feature type="domain" description="NADAR" evidence="1">
    <location>
        <begin position="15"/>
        <end position="148"/>
    </location>
</feature>
<dbReference type="Proteomes" id="UP000515922">
    <property type="component" value="Segment"/>
</dbReference>
<accession>A0A7G4AWF8</accession>
<protein>
    <submittedName>
        <fullName evidence="2">NADAR family protein</fullName>
    </submittedName>
</protein>
<keyword evidence="3" id="KW-1185">Reference proteome</keyword>
<dbReference type="Pfam" id="PF08719">
    <property type="entry name" value="NADAR"/>
    <property type="match status" value="1"/>
</dbReference>
<proteinExistence type="predicted"/>
<evidence type="ECO:0000313" key="2">
    <source>
        <dbReference type="EMBL" id="QMP84348.1"/>
    </source>
</evidence>
<organism evidence="2 3">
    <name type="scientific">Streptomyces phage Coruscant</name>
    <dbReference type="NCBI Taxonomy" id="2739834"/>
    <lineage>
        <taxon>Viruses</taxon>
        <taxon>Duplodnaviria</taxon>
        <taxon>Heunggongvirae</taxon>
        <taxon>Uroviricota</taxon>
        <taxon>Caudoviricetes</taxon>
        <taxon>Stanwilliamsviridae</taxon>
        <taxon>Boydwoodruffvirinae</taxon>
        <taxon>Coruscantvirus</taxon>
        <taxon>Coruscantvirus coruscant</taxon>
    </lineage>
</organism>